<evidence type="ECO:0000256" key="1">
    <source>
        <dbReference type="ARBA" id="ARBA00001933"/>
    </source>
</evidence>
<dbReference type="FunFam" id="3.40.640.10:FF:000027">
    <property type="entry name" value="Serine--pyruvate aminotransferase, mitochondrial"/>
    <property type="match status" value="1"/>
</dbReference>
<dbReference type="CDD" id="cd06451">
    <property type="entry name" value="AGAT_like"/>
    <property type="match status" value="1"/>
</dbReference>
<dbReference type="InterPro" id="IPR015422">
    <property type="entry name" value="PyrdxlP-dep_Trfase_small"/>
</dbReference>
<dbReference type="EMBL" id="JACVVK020000086">
    <property type="protein sequence ID" value="KAK7494120.1"/>
    <property type="molecule type" value="Genomic_DNA"/>
</dbReference>
<dbReference type="Proteomes" id="UP001519460">
    <property type="component" value="Unassembled WGS sequence"/>
</dbReference>
<evidence type="ECO:0000256" key="6">
    <source>
        <dbReference type="ARBA" id="ARBA00022898"/>
    </source>
</evidence>
<proteinExistence type="inferred from homology"/>
<dbReference type="PANTHER" id="PTHR21152">
    <property type="entry name" value="AMINOTRANSFERASE CLASS V"/>
    <property type="match status" value="1"/>
</dbReference>
<dbReference type="Gene3D" id="3.90.1150.10">
    <property type="entry name" value="Aspartate Aminotransferase, domain 1"/>
    <property type="match status" value="1"/>
</dbReference>
<evidence type="ECO:0000256" key="8">
    <source>
        <dbReference type="RuleBase" id="RU004504"/>
    </source>
</evidence>
<evidence type="ECO:0000259" key="9">
    <source>
        <dbReference type="Pfam" id="PF00266"/>
    </source>
</evidence>
<dbReference type="PANTHER" id="PTHR21152:SF40">
    <property type="entry name" value="ALANINE--GLYOXYLATE AMINOTRANSFERASE"/>
    <property type="match status" value="1"/>
</dbReference>
<evidence type="ECO:0000256" key="7">
    <source>
        <dbReference type="RuleBase" id="RU004075"/>
    </source>
</evidence>
<comment type="similarity">
    <text evidence="2 7">Belongs to the class-V pyridoxal-phosphate-dependent aminotransferase family.</text>
</comment>
<dbReference type="InterPro" id="IPR000192">
    <property type="entry name" value="Aminotrans_V_dom"/>
</dbReference>
<dbReference type="Gene3D" id="3.40.640.10">
    <property type="entry name" value="Type I PLP-dependent aspartate aminotransferase-like (Major domain)"/>
    <property type="match status" value="1"/>
</dbReference>
<dbReference type="FunFam" id="3.90.1150.10:FF:000039">
    <property type="entry name" value="Serine--pyruvate aminotransferase"/>
    <property type="match status" value="1"/>
</dbReference>
<dbReference type="EC" id="2.6.1.44" evidence="3"/>
<feature type="non-terminal residue" evidence="10">
    <location>
        <position position="480"/>
    </location>
</feature>
<dbReference type="InterPro" id="IPR020578">
    <property type="entry name" value="Aminotrans_V_PyrdxlP_BS"/>
</dbReference>
<dbReference type="Pfam" id="PF00266">
    <property type="entry name" value="Aminotran_5"/>
    <property type="match status" value="1"/>
</dbReference>
<comment type="caution">
    <text evidence="10">The sequence shown here is derived from an EMBL/GenBank/DDBJ whole genome shotgun (WGS) entry which is preliminary data.</text>
</comment>
<dbReference type="InterPro" id="IPR015421">
    <property type="entry name" value="PyrdxlP-dep_Trfase_major"/>
</dbReference>
<dbReference type="AlphaFoldDB" id="A0ABD0L3S6"/>
<reference evidence="10 11" key="1">
    <citation type="journal article" date="2023" name="Sci. Data">
        <title>Genome assembly of the Korean intertidal mud-creeper Batillaria attramentaria.</title>
        <authorList>
            <person name="Patra A.K."/>
            <person name="Ho P.T."/>
            <person name="Jun S."/>
            <person name="Lee S.J."/>
            <person name="Kim Y."/>
            <person name="Won Y.J."/>
        </authorList>
    </citation>
    <scope>NUCLEOTIDE SEQUENCE [LARGE SCALE GENOMIC DNA]</scope>
    <source>
        <strain evidence="10">Wonlab-2016</strain>
    </source>
</reference>
<sequence>MHLEANLCRAPQSYEDFLTKCTSSSSCSLLAVRETKDSLCSTVNMSRGLAKCLVSTAGKLEAAGTLCGSFKSAPRFRFLLSSAKAPAMSLSSAPYISPPECLFHPLDFPMKTLMGPGPSNAPPRVLAAGALPLLGHLHPEFTQIMDQVKQGIQYAFQTQNEWTFAISGSGHAAMEAVVANLLEPGEVAMVCTNGLWGVRFADMVDRNGAVAEVLKRPMGEVFTLQEIEEGLKKYKPVLVFVTHGESSAGTAQPLEGIGSLCHKYNSMLVVDSVAALGGVPLFMDKWEIDCLYSGSQKVLGAPPGTAPISYGERARKKIASRSSRVRSYYFDATELANYWGCDSGPRRYHHTGFISSVYALREGLASLAEVGLEQSWANHKQCAEQLHEGIEKLGLELLVKDKIYRNPCVTCIKVPDGIQWKDVCDYAMKNYRVEIAGGLGELAGKVWRIGIMGYNCNPDKVRLVLRAFSEGLASVGYKAP</sequence>
<evidence type="ECO:0000256" key="5">
    <source>
        <dbReference type="ARBA" id="ARBA00022679"/>
    </source>
</evidence>
<keyword evidence="4" id="KW-0032">Aminotransferase</keyword>
<name>A0ABD0L3S6_9CAEN</name>
<keyword evidence="5" id="KW-0808">Transferase</keyword>
<evidence type="ECO:0000313" key="10">
    <source>
        <dbReference type="EMBL" id="KAK7494120.1"/>
    </source>
</evidence>
<dbReference type="InterPro" id="IPR015424">
    <property type="entry name" value="PyrdxlP-dep_Trfase"/>
</dbReference>
<evidence type="ECO:0000256" key="2">
    <source>
        <dbReference type="ARBA" id="ARBA00009236"/>
    </source>
</evidence>
<keyword evidence="11" id="KW-1185">Reference proteome</keyword>
<dbReference type="SUPFAM" id="SSF53383">
    <property type="entry name" value="PLP-dependent transferases"/>
    <property type="match status" value="1"/>
</dbReference>
<accession>A0ABD0L3S6</accession>
<dbReference type="GO" id="GO:0019752">
    <property type="term" value="P:carboxylic acid metabolic process"/>
    <property type="evidence" value="ECO:0007669"/>
    <property type="project" value="UniProtKB-ARBA"/>
</dbReference>
<protein>
    <recommendedName>
        <fullName evidence="3">alanine--glyoxylate transaminase</fullName>
        <ecNumber evidence="3">2.6.1.44</ecNumber>
    </recommendedName>
</protein>
<keyword evidence="6" id="KW-0663">Pyridoxal phosphate</keyword>
<dbReference type="PROSITE" id="PS00595">
    <property type="entry name" value="AA_TRANSFER_CLASS_5"/>
    <property type="match status" value="1"/>
</dbReference>
<evidence type="ECO:0000256" key="4">
    <source>
        <dbReference type="ARBA" id="ARBA00022576"/>
    </source>
</evidence>
<gene>
    <name evidence="10" type="ORF">BaRGS_00014593</name>
</gene>
<dbReference type="GO" id="GO:0008453">
    <property type="term" value="F:alanine-glyoxylate transaminase activity"/>
    <property type="evidence" value="ECO:0007669"/>
    <property type="project" value="UniProtKB-EC"/>
</dbReference>
<evidence type="ECO:0000313" key="11">
    <source>
        <dbReference type="Proteomes" id="UP001519460"/>
    </source>
</evidence>
<evidence type="ECO:0000256" key="3">
    <source>
        <dbReference type="ARBA" id="ARBA00013049"/>
    </source>
</evidence>
<feature type="domain" description="Aminotransferase class V" evidence="9">
    <location>
        <begin position="135"/>
        <end position="438"/>
    </location>
</feature>
<organism evidence="10 11">
    <name type="scientific">Batillaria attramentaria</name>
    <dbReference type="NCBI Taxonomy" id="370345"/>
    <lineage>
        <taxon>Eukaryota</taxon>
        <taxon>Metazoa</taxon>
        <taxon>Spiralia</taxon>
        <taxon>Lophotrochozoa</taxon>
        <taxon>Mollusca</taxon>
        <taxon>Gastropoda</taxon>
        <taxon>Caenogastropoda</taxon>
        <taxon>Sorbeoconcha</taxon>
        <taxon>Cerithioidea</taxon>
        <taxon>Batillariidae</taxon>
        <taxon>Batillaria</taxon>
    </lineage>
</organism>
<comment type="cofactor">
    <cofactor evidence="1 8">
        <name>pyridoxal 5'-phosphate</name>
        <dbReference type="ChEBI" id="CHEBI:597326"/>
    </cofactor>
</comment>